<dbReference type="EMBL" id="MU004200">
    <property type="protein sequence ID" value="KAF2489054.1"/>
    <property type="molecule type" value="Genomic_DNA"/>
</dbReference>
<protein>
    <recommendedName>
        <fullName evidence="9">Bifunctional lycopene cyclase/phytoene synthase</fullName>
        <ecNumber evidence="8">2.5.1.32</ecNumber>
        <ecNumber evidence="7">5.5.1.19</ecNumber>
    </recommendedName>
</protein>
<evidence type="ECO:0000256" key="4">
    <source>
        <dbReference type="ARBA" id="ARBA00005172"/>
    </source>
</evidence>
<evidence type="ECO:0000256" key="7">
    <source>
        <dbReference type="ARBA" id="ARBA00012242"/>
    </source>
</evidence>
<feature type="transmembrane region" description="Helical" evidence="19">
    <location>
        <begin position="6"/>
        <end position="24"/>
    </location>
</feature>
<dbReference type="GO" id="GO:0016872">
    <property type="term" value="F:intramolecular lyase activity"/>
    <property type="evidence" value="ECO:0007669"/>
    <property type="project" value="InterPro"/>
</dbReference>
<evidence type="ECO:0000256" key="12">
    <source>
        <dbReference type="ARBA" id="ARBA00022746"/>
    </source>
</evidence>
<dbReference type="SFLD" id="SFLDS00005">
    <property type="entry name" value="Isoprenoid_Synthase_Type_I"/>
    <property type="match status" value="1"/>
</dbReference>
<dbReference type="Pfam" id="PF00494">
    <property type="entry name" value="SQS_PSY"/>
    <property type="match status" value="1"/>
</dbReference>
<evidence type="ECO:0000256" key="8">
    <source>
        <dbReference type="ARBA" id="ARBA00012396"/>
    </source>
</evidence>
<keyword evidence="10" id="KW-0808">Transferase</keyword>
<dbReference type="InterPro" id="IPR044843">
    <property type="entry name" value="Trans_IPPS_bact-type"/>
</dbReference>
<comment type="similarity">
    <text evidence="6">In the C-terminal section; belongs to the phytoene/squalene synthase family.</text>
</comment>
<evidence type="ECO:0000256" key="11">
    <source>
        <dbReference type="ARBA" id="ARBA00022692"/>
    </source>
</evidence>
<name>A0A6A6QAJ6_9PEZI</name>
<dbReference type="SUPFAM" id="SSF48576">
    <property type="entry name" value="Terpenoid synthases"/>
    <property type="match status" value="1"/>
</dbReference>
<evidence type="ECO:0000256" key="19">
    <source>
        <dbReference type="SAM" id="Phobius"/>
    </source>
</evidence>
<comment type="pathway">
    <text evidence="3">Carotenoid biosynthesis; beta-carotene biosynthesis.</text>
</comment>
<dbReference type="AlphaFoldDB" id="A0A6A6QAJ6"/>
<dbReference type="GO" id="GO:0016117">
    <property type="term" value="P:carotenoid biosynthetic process"/>
    <property type="evidence" value="ECO:0007669"/>
    <property type="project" value="UniProtKB-KW"/>
</dbReference>
<evidence type="ECO:0000256" key="3">
    <source>
        <dbReference type="ARBA" id="ARBA00005089"/>
    </source>
</evidence>
<proteinExistence type="inferred from homology"/>
<feature type="transmembrane region" description="Helical" evidence="19">
    <location>
        <begin position="152"/>
        <end position="170"/>
    </location>
</feature>
<evidence type="ECO:0000256" key="1">
    <source>
        <dbReference type="ARBA" id="ARBA00001805"/>
    </source>
</evidence>
<dbReference type="Proteomes" id="UP000799750">
    <property type="component" value="Unassembled WGS sequence"/>
</dbReference>
<organism evidence="20 21">
    <name type="scientific">Lophium mytilinum</name>
    <dbReference type="NCBI Taxonomy" id="390894"/>
    <lineage>
        <taxon>Eukaryota</taxon>
        <taxon>Fungi</taxon>
        <taxon>Dikarya</taxon>
        <taxon>Ascomycota</taxon>
        <taxon>Pezizomycotina</taxon>
        <taxon>Dothideomycetes</taxon>
        <taxon>Pleosporomycetidae</taxon>
        <taxon>Mytilinidiales</taxon>
        <taxon>Mytilinidiaceae</taxon>
        <taxon>Lophium</taxon>
    </lineage>
</organism>
<feature type="transmembrane region" description="Helical" evidence="19">
    <location>
        <begin position="123"/>
        <end position="146"/>
    </location>
</feature>
<evidence type="ECO:0000256" key="2">
    <source>
        <dbReference type="ARBA" id="ARBA00004141"/>
    </source>
</evidence>
<evidence type="ECO:0000313" key="21">
    <source>
        <dbReference type="Proteomes" id="UP000799750"/>
    </source>
</evidence>
<evidence type="ECO:0000256" key="15">
    <source>
        <dbReference type="ARBA" id="ARBA00023235"/>
    </source>
</evidence>
<comment type="similarity">
    <text evidence="5">In the N-terminal section; belongs to the lycopene beta-cyclase family.</text>
</comment>
<dbReference type="InterPro" id="IPR017825">
    <property type="entry name" value="Lycopene_cyclase_dom"/>
</dbReference>
<dbReference type="GO" id="GO:0045436">
    <property type="term" value="F:lycopene beta cyclase activity"/>
    <property type="evidence" value="ECO:0007669"/>
    <property type="project" value="UniProtKB-ARBA"/>
</dbReference>
<dbReference type="EC" id="2.5.1.32" evidence="8"/>
<keyword evidence="14 19" id="KW-0472">Membrane</keyword>
<keyword evidence="12" id="KW-0125">Carotenoid biosynthesis</keyword>
<evidence type="ECO:0000256" key="17">
    <source>
        <dbReference type="ARBA" id="ARBA00029313"/>
    </source>
</evidence>
<keyword evidence="15" id="KW-0413">Isomerase</keyword>
<evidence type="ECO:0000256" key="16">
    <source>
        <dbReference type="ARBA" id="ARBA00023268"/>
    </source>
</evidence>
<dbReference type="SFLD" id="SFLDG01018">
    <property type="entry name" value="Squalene/Phytoene_Synthase_Lik"/>
    <property type="match status" value="1"/>
</dbReference>
<dbReference type="UniPathway" id="UPA00799">
    <property type="reaction ID" value="UER00773"/>
</dbReference>
<keyword evidence="21" id="KW-1185">Reference proteome</keyword>
<dbReference type="CDD" id="cd00683">
    <property type="entry name" value="Trans_IPPS_HH"/>
    <property type="match status" value="1"/>
</dbReference>
<accession>A0A6A6QAJ6</accession>
<comment type="catalytic activity">
    <reaction evidence="18">
        <text>all-trans-lycopene = gamma-carotene</text>
        <dbReference type="Rhea" id="RHEA:32219"/>
        <dbReference type="ChEBI" id="CHEBI:15948"/>
        <dbReference type="ChEBI" id="CHEBI:27740"/>
        <dbReference type="EC" id="5.5.1.19"/>
    </reaction>
</comment>
<dbReference type="GO" id="GO:0016020">
    <property type="term" value="C:membrane"/>
    <property type="evidence" value="ECO:0007669"/>
    <property type="project" value="UniProtKB-SubCell"/>
</dbReference>
<evidence type="ECO:0000256" key="6">
    <source>
        <dbReference type="ARBA" id="ARBA00008406"/>
    </source>
</evidence>
<comment type="pathway">
    <text evidence="4">Carotenoid biosynthesis; phytoene biosynthesis; all-trans-phytoene from geranylgeranyl diphosphate: step 1/1.</text>
</comment>
<dbReference type="InterPro" id="IPR008949">
    <property type="entry name" value="Isoprenoid_synthase_dom_sf"/>
</dbReference>
<dbReference type="Gene3D" id="1.10.600.10">
    <property type="entry name" value="Farnesyl Diphosphate Synthase"/>
    <property type="match status" value="1"/>
</dbReference>
<evidence type="ECO:0000256" key="10">
    <source>
        <dbReference type="ARBA" id="ARBA00022679"/>
    </source>
</evidence>
<comment type="subcellular location">
    <subcellularLocation>
        <location evidence="2">Membrane</location>
        <topology evidence="2">Multi-pass membrane protein</topology>
    </subcellularLocation>
</comment>
<evidence type="ECO:0000256" key="18">
    <source>
        <dbReference type="ARBA" id="ARBA00029335"/>
    </source>
</evidence>
<evidence type="ECO:0000256" key="9">
    <source>
        <dbReference type="ARBA" id="ARBA00018909"/>
    </source>
</evidence>
<evidence type="ECO:0000256" key="14">
    <source>
        <dbReference type="ARBA" id="ARBA00023136"/>
    </source>
</evidence>
<dbReference type="PANTHER" id="PTHR31480">
    <property type="entry name" value="BIFUNCTIONAL LYCOPENE CYCLASE/PHYTOENE SYNTHASE"/>
    <property type="match status" value="1"/>
</dbReference>
<keyword evidence="11 19" id="KW-0812">Transmembrane</keyword>
<keyword evidence="16" id="KW-0511">Multifunctional enzyme</keyword>
<gene>
    <name evidence="20" type="ORF">BU16DRAFT_568010</name>
</gene>
<evidence type="ECO:0000313" key="20">
    <source>
        <dbReference type="EMBL" id="KAF2489054.1"/>
    </source>
</evidence>
<reference evidence="20" key="1">
    <citation type="journal article" date="2020" name="Stud. Mycol.">
        <title>101 Dothideomycetes genomes: a test case for predicting lifestyles and emergence of pathogens.</title>
        <authorList>
            <person name="Haridas S."/>
            <person name="Albert R."/>
            <person name="Binder M."/>
            <person name="Bloem J."/>
            <person name="Labutti K."/>
            <person name="Salamov A."/>
            <person name="Andreopoulos B."/>
            <person name="Baker S."/>
            <person name="Barry K."/>
            <person name="Bills G."/>
            <person name="Bluhm B."/>
            <person name="Cannon C."/>
            <person name="Castanera R."/>
            <person name="Culley D."/>
            <person name="Daum C."/>
            <person name="Ezra D."/>
            <person name="Gonzalez J."/>
            <person name="Henrissat B."/>
            <person name="Kuo A."/>
            <person name="Liang C."/>
            <person name="Lipzen A."/>
            <person name="Lutzoni F."/>
            <person name="Magnuson J."/>
            <person name="Mondo S."/>
            <person name="Nolan M."/>
            <person name="Ohm R."/>
            <person name="Pangilinan J."/>
            <person name="Park H.-J."/>
            <person name="Ramirez L."/>
            <person name="Alfaro M."/>
            <person name="Sun H."/>
            <person name="Tritt A."/>
            <person name="Yoshinaga Y."/>
            <person name="Zwiers L.-H."/>
            <person name="Turgeon B."/>
            <person name="Goodwin S."/>
            <person name="Spatafora J."/>
            <person name="Crous P."/>
            <person name="Grigoriev I."/>
        </authorList>
    </citation>
    <scope>NUCLEOTIDE SEQUENCE</scope>
    <source>
        <strain evidence="20">CBS 269.34</strain>
    </source>
</reference>
<evidence type="ECO:0000256" key="13">
    <source>
        <dbReference type="ARBA" id="ARBA00022989"/>
    </source>
</evidence>
<dbReference type="EC" id="5.5.1.19" evidence="7"/>
<feature type="transmembrane region" description="Helical" evidence="19">
    <location>
        <begin position="80"/>
        <end position="102"/>
    </location>
</feature>
<dbReference type="InterPro" id="IPR033904">
    <property type="entry name" value="Trans_IPPS_HH"/>
</dbReference>
<sequence>MGIEYAMVHVLYTIPPAVLLTLLYQPLISKLDLYKIGFLVTIAVLATVPWDSYLIRNCIWTYPSNVIIGPTLFDIPAEELFFFVIQTYTTSILYLMLSKATFQLPYLRAEPKLKRRRVSNNTSWRLCRIAGQLFFAGAIIASIGMIRDNGRASYMGLIALWAAPFLLLLWSLAYQFILGLPLINTALPILIPTLYLWHVDTLALQRGTWVIASGTKLGVHLWDGLEIEEAVFFLITNTLVVFGLLAFDNAVAVLESFPDTFRNVPSLPSPILLVKALLLSATDYDEKRLLCIQDAANRLKRKSRSFYLASSTFSGKLRVDLLLLYSWCRVADDMVDDAATPKQAHASIRDLEDLLREEYRHRYPSSVVRSFREHFCAPIPNLSDGNQAISQLPLRFLAKKHFEDMLLGFKQDLEFADPPPCEQSVHWPIITERDLETYARRVAGTVAMLCLQLVFYHFKTGLDEVERTEILSAGARTGVALQYVNIARDIAVDARMNRVYLPQEWLKEEGLTARDVLQDPDSLGIKRLRSRLLDRAFRIYEEARGAIEKLPQETRGPMRVAVESYMEIGRVLREEHYTVKAGKATVPTLRRIKVAWRALRG</sequence>
<comment type="catalytic activity">
    <reaction evidence="17">
        <text>gamma-carotene = all-trans-beta-carotene</text>
        <dbReference type="Rhea" id="RHEA:32239"/>
        <dbReference type="ChEBI" id="CHEBI:17579"/>
        <dbReference type="ChEBI" id="CHEBI:27740"/>
        <dbReference type="EC" id="5.5.1.19"/>
    </reaction>
</comment>
<feature type="transmembrane region" description="Helical" evidence="19">
    <location>
        <begin position="36"/>
        <end position="55"/>
    </location>
</feature>
<keyword evidence="13 19" id="KW-1133">Transmembrane helix</keyword>
<dbReference type="OrthoDB" id="6600518at2759"/>
<dbReference type="GO" id="GO:0004311">
    <property type="term" value="F:geranylgeranyl diphosphate synthase activity"/>
    <property type="evidence" value="ECO:0007669"/>
    <property type="project" value="InterPro"/>
</dbReference>
<comment type="catalytic activity">
    <reaction evidence="1">
        <text>2 (2E,6E,10E)-geranylgeranyl diphosphate = 15-cis-phytoene + 2 diphosphate</text>
        <dbReference type="Rhea" id="RHEA:34475"/>
        <dbReference type="ChEBI" id="CHEBI:27787"/>
        <dbReference type="ChEBI" id="CHEBI:33019"/>
        <dbReference type="ChEBI" id="CHEBI:58756"/>
        <dbReference type="EC" id="2.5.1.32"/>
    </reaction>
</comment>
<dbReference type="UniPathway" id="UPA00802"/>
<feature type="transmembrane region" description="Helical" evidence="19">
    <location>
        <begin position="177"/>
        <end position="197"/>
    </location>
</feature>
<evidence type="ECO:0000256" key="5">
    <source>
        <dbReference type="ARBA" id="ARBA00008247"/>
    </source>
</evidence>
<dbReference type="SFLD" id="SFLDG01212">
    <property type="entry name" value="Phytoene_synthase_like"/>
    <property type="match status" value="1"/>
</dbReference>
<dbReference type="GO" id="GO:0051996">
    <property type="term" value="F:squalene synthase [NAD(P)H] activity"/>
    <property type="evidence" value="ECO:0007669"/>
    <property type="project" value="InterPro"/>
</dbReference>
<dbReference type="InterPro" id="IPR002060">
    <property type="entry name" value="Squ/phyt_synthse"/>
</dbReference>
<dbReference type="NCBIfam" id="TIGR03462">
    <property type="entry name" value="CarR_dom_SF"/>
    <property type="match status" value="2"/>
</dbReference>